<dbReference type="Proteomes" id="UP000287651">
    <property type="component" value="Unassembled WGS sequence"/>
</dbReference>
<protein>
    <submittedName>
        <fullName evidence="1">Uncharacterized protein</fullName>
    </submittedName>
</protein>
<comment type="caution">
    <text evidence="1">The sequence shown here is derived from an EMBL/GenBank/DDBJ whole genome shotgun (WGS) entry which is preliminary data.</text>
</comment>
<dbReference type="EMBL" id="AMZH03000793">
    <property type="protein sequence ID" value="RRT81941.1"/>
    <property type="molecule type" value="Genomic_DNA"/>
</dbReference>
<dbReference type="AlphaFoldDB" id="A0A427B0B8"/>
<organism evidence="1 2">
    <name type="scientific">Ensete ventricosum</name>
    <name type="common">Abyssinian banana</name>
    <name type="synonym">Musa ensete</name>
    <dbReference type="NCBI Taxonomy" id="4639"/>
    <lineage>
        <taxon>Eukaryota</taxon>
        <taxon>Viridiplantae</taxon>
        <taxon>Streptophyta</taxon>
        <taxon>Embryophyta</taxon>
        <taxon>Tracheophyta</taxon>
        <taxon>Spermatophyta</taxon>
        <taxon>Magnoliopsida</taxon>
        <taxon>Liliopsida</taxon>
        <taxon>Zingiberales</taxon>
        <taxon>Musaceae</taxon>
        <taxon>Ensete</taxon>
    </lineage>
</organism>
<name>A0A427B0B8_ENSVE</name>
<evidence type="ECO:0000313" key="2">
    <source>
        <dbReference type="Proteomes" id="UP000287651"/>
    </source>
</evidence>
<proteinExistence type="predicted"/>
<evidence type="ECO:0000313" key="1">
    <source>
        <dbReference type="EMBL" id="RRT81941.1"/>
    </source>
</evidence>
<reference evidence="1 2" key="1">
    <citation type="journal article" date="2014" name="Agronomy (Basel)">
        <title>A Draft Genome Sequence for Ensete ventricosum, the Drought-Tolerant Tree Against Hunger.</title>
        <authorList>
            <person name="Harrison J."/>
            <person name="Moore K.A."/>
            <person name="Paszkiewicz K."/>
            <person name="Jones T."/>
            <person name="Grant M."/>
            <person name="Ambacheew D."/>
            <person name="Muzemil S."/>
            <person name="Studholme D.J."/>
        </authorList>
    </citation>
    <scope>NUCLEOTIDE SEQUENCE [LARGE SCALE GENOMIC DNA]</scope>
</reference>
<sequence length="121" mass="13709">MARAYLYLRSRSAIQVRTGIPSSFRYGMVPGTKRKTRRRLILPLEDEASPRCLVLAQGDARYFNHNLKKRDSSVSNLEPDHTLAASNLHISLLETPLDIWDPTSGRYTMVEPGCSLKIRPP</sequence>
<accession>A0A427B0B8</accession>
<gene>
    <name evidence="1" type="ORF">B296_00012536</name>
</gene>